<proteinExistence type="predicted"/>
<name>A0A921FAF0_9LACO</name>
<evidence type="ECO:0000313" key="2">
    <source>
        <dbReference type="Proteomes" id="UP000707535"/>
    </source>
</evidence>
<dbReference type="SUPFAM" id="SSF47413">
    <property type="entry name" value="lambda repressor-like DNA-binding domains"/>
    <property type="match status" value="1"/>
</dbReference>
<dbReference type="Proteomes" id="UP000707535">
    <property type="component" value="Unassembled WGS sequence"/>
</dbReference>
<dbReference type="InterPro" id="IPR010982">
    <property type="entry name" value="Lambda_DNA-bd_dom_sf"/>
</dbReference>
<comment type="caution">
    <text evidence="1">The sequence shown here is derived from an EMBL/GenBank/DDBJ whole genome shotgun (WGS) entry which is preliminary data.</text>
</comment>
<protein>
    <submittedName>
        <fullName evidence="1">Transcriptional regulator</fullName>
    </submittedName>
</protein>
<organism evidence="1 2">
    <name type="scientific">Ligilactobacillus acidipiscis</name>
    <dbReference type="NCBI Taxonomy" id="89059"/>
    <lineage>
        <taxon>Bacteria</taxon>
        <taxon>Bacillati</taxon>
        <taxon>Bacillota</taxon>
        <taxon>Bacilli</taxon>
        <taxon>Lactobacillales</taxon>
        <taxon>Lactobacillaceae</taxon>
        <taxon>Ligilactobacillus</taxon>
    </lineage>
</organism>
<gene>
    <name evidence="1" type="ORF">K8V00_09790</name>
</gene>
<dbReference type="Gene3D" id="1.10.260.40">
    <property type="entry name" value="lambda repressor-like DNA-binding domains"/>
    <property type="match status" value="1"/>
</dbReference>
<dbReference type="EMBL" id="DYXG01000095">
    <property type="protein sequence ID" value="HJE97901.1"/>
    <property type="molecule type" value="Genomic_DNA"/>
</dbReference>
<dbReference type="GO" id="GO:0003677">
    <property type="term" value="F:DNA binding"/>
    <property type="evidence" value="ECO:0007669"/>
    <property type="project" value="InterPro"/>
</dbReference>
<reference evidence="1" key="2">
    <citation type="submission" date="2021-09" db="EMBL/GenBank/DDBJ databases">
        <authorList>
            <person name="Gilroy R."/>
        </authorList>
    </citation>
    <scope>NUCLEOTIDE SEQUENCE</scope>
    <source>
        <strain evidence="1">CHK174-6876</strain>
    </source>
</reference>
<evidence type="ECO:0000313" key="1">
    <source>
        <dbReference type="EMBL" id="HJE97901.1"/>
    </source>
</evidence>
<dbReference type="RefSeq" id="WP_056971453.1">
    <property type="nucleotide sequence ID" value="NZ_JBHUGU010000002.1"/>
</dbReference>
<accession>A0A921FAF0</accession>
<dbReference type="AlphaFoldDB" id="A0A921FAF0"/>
<reference evidence="1" key="1">
    <citation type="journal article" date="2021" name="PeerJ">
        <title>Extensive microbial diversity within the chicken gut microbiome revealed by metagenomics and culture.</title>
        <authorList>
            <person name="Gilroy R."/>
            <person name="Ravi A."/>
            <person name="Getino M."/>
            <person name="Pursley I."/>
            <person name="Horton D.L."/>
            <person name="Alikhan N.F."/>
            <person name="Baker D."/>
            <person name="Gharbi K."/>
            <person name="Hall N."/>
            <person name="Watson M."/>
            <person name="Adriaenssens E.M."/>
            <person name="Foster-Nyarko E."/>
            <person name="Jarju S."/>
            <person name="Secka A."/>
            <person name="Antonio M."/>
            <person name="Oren A."/>
            <person name="Chaudhuri R.R."/>
            <person name="La Ragione R."/>
            <person name="Hildebrand F."/>
            <person name="Pallen M.J."/>
        </authorList>
    </citation>
    <scope>NUCLEOTIDE SEQUENCE</scope>
    <source>
        <strain evidence="1">CHK174-6876</strain>
    </source>
</reference>
<sequence>MTSELKTKVKVALVVRDKNQQWLAREIGINPSQLSDIINGKRKGKKTDFYVKEINKILGLE</sequence>